<dbReference type="Gene3D" id="3.10.10.10">
    <property type="entry name" value="HIV Type 1 Reverse Transcriptase, subunit A, domain 1"/>
    <property type="match status" value="1"/>
</dbReference>
<reference evidence="2" key="2">
    <citation type="submission" date="2019-01" db="UniProtKB">
        <authorList>
            <consortium name="EnsemblPlants"/>
        </authorList>
    </citation>
    <scope>IDENTIFICATION</scope>
    <source>
        <strain evidence="2">cv. Heinz 1706</strain>
    </source>
</reference>
<dbReference type="InterPro" id="IPR000477">
    <property type="entry name" value="RT_dom"/>
</dbReference>
<evidence type="ECO:0000259" key="1">
    <source>
        <dbReference type="Pfam" id="PF00078"/>
    </source>
</evidence>
<proteinExistence type="predicted"/>
<dbReference type="PANTHER" id="PTHR24559">
    <property type="entry name" value="TRANSPOSON TY3-I GAG-POL POLYPROTEIN"/>
    <property type="match status" value="1"/>
</dbReference>
<dbReference type="STRING" id="4081.A0A3Q7J6F4"/>
<keyword evidence="3" id="KW-1185">Reference proteome</keyword>
<feature type="domain" description="Reverse transcriptase" evidence="1">
    <location>
        <begin position="77"/>
        <end position="165"/>
    </location>
</feature>
<organism evidence="2">
    <name type="scientific">Solanum lycopersicum</name>
    <name type="common">Tomato</name>
    <name type="synonym">Lycopersicon esculentum</name>
    <dbReference type="NCBI Taxonomy" id="4081"/>
    <lineage>
        <taxon>Eukaryota</taxon>
        <taxon>Viridiplantae</taxon>
        <taxon>Streptophyta</taxon>
        <taxon>Embryophyta</taxon>
        <taxon>Tracheophyta</taxon>
        <taxon>Spermatophyta</taxon>
        <taxon>Magnoliopsida</taxon>
        <taxon>eudicotyledons</taxon>
        <taxon>Gunneridae</taxon>
        <taxon>Pentapetalae</taxon>
        <taxon>asterids</taxon>
        <taxon>lamiids</taxon>
        <taxon>Solanales</taxon>
        <taxon>Solanaceae</taxon>
        <taxon>Solanoideae</taxon>
        <taxon>Solaneae</taxon>
        <taxon>Solanum</taxon>
        <taxon>Solanum subgen. Lycopersicon</taxon>
    </lineage>
</organism>
<dbReference type="PANTHER" id="PTHR24559:SF444">
    <property type="entry name" value="REVERSE TRANSCRIPTASE DOMAIN-CONTAINING PROTEIN"/>
    <property type="match status" value="1"/>
</dbReference>
<dbReference type="InParanoid" id="A0A3Q7J6F4"/>
<dbReference type="CDD" id="cd01647">
    <property type="entry name" value="RT_LTR"/>
    <property type="match status" value="1"/>
</dbReference>
<dbReference type="AlphaFoldDB" id="A0A3Q7J6F4"/>
<name>A0A3Q7J6F4_SOLLC</name>
<dbReference type="Proteomes" id="UP000004994">
    <property type="component" value="Chromosome 12"/>
</dbReference>
<dbReference type="Gramene" id="Solyc12g027757.1.1">
    <property type="protein sequence ID" value="Solyc12g027757.1.1"/>
    <property type="gene ID" value="Solyc12g027757.1"/>
</dbReference>
<evidence type="ECO:0000313" key="2">
    <source>
        <dbReference type="EnsemblPlants" id="Solyc12g027757.1.1"/>
    </source>
</evidence>
<sequence>GTKGDLRAILWVGNCDKGNMVEFRCYNTDRRSGAPKQWRRFELARGSSLKWRSGGLCRGFNGSFKTAEIDITVRPLTEWRVCMDYRKLNAWTEKDNFPMPFMDLMFDRIVGKGWYCFLDGYLSYNLIFIAPEDQEKTIFTCSYGIFAFKRMPFGLPNAPTTFEMYEVYILRYGGRHY</sequence>
<protein>
    <recommendedName>
        <fullName evidence="1">Reverse transcriptase domain-containing protein</fullName>
    </recommendedName>
</protein>
<evidence type="ECO:0000313" key="3">
    <source>
        <dbReference type="Proteomes" id="UP000004994"/>
    </source>
</evidence>
<dbReference type="Gene3D" id="3.30.70.270">
    <property type="match status" value="1"/>
</dbReference>
<dbReference type="InterPro" id="IPR053134">
    <property type="entry name" value="RNA-dir_DNA_polymerase"/>
</dbReference>
<dbReference type="InterPro" id="IPR043128">
    <property type="entry name" value="Rev_trsase/Diguanyl_cyclase"/>
</dbReference>
<dbReference type="Pfam" id="PF00078">
    <property type="entry name" value="RVT_1"/>
    <property type="match status" value="1"/>
</dbReference>
<dbReference type="SUPFAM" id="SSF56672">
    <property type="entry name" value="DNA/RNA polymerases"/>
    <property type="match status" value="1"/>
</dbReference>
<accession>A0A3Q7J6F4</accession>
<reference evidence="2" key="1">
    <citation type="journal article" date="2012" name="Nature">
        <title>The tomato genome sequence provides insights into fleshy fruit evolution.</title>
        <authorList>
            <consortium name="Tomato Genome Consortium"/>
        </authorList>
    </citation>
    <scope>NUCLEOTIDE SEQUENCE [LARGE SCALE GENOMIC DNA]</scope>
    <source>
        <strain evidence="2">cv. Heinz 1706</strain>
    </source>
</reference>
<dbReference type="EnsemblPlants" id="Solyc12g027757.1.1">
    <property type="protein sequence ID" value="Solyc12g027757.1.1"/>
    <property type="gene ID" value="Solyc12g027757.1"/>
</dbReference>
<dbReference type="InterPro" id="IPR043502">
    <property type="entry name" value="DNA/RNA_pol_sf"/>
</dbReference>